<dbReference type="PANTHER" id="PTHR13393">
    <property type="entry name" value="SAM-DEPENDENT METHYLTRANSFERASE"/>
    <property type="match status" value="1"/>
</dbReference>
<dbReference type="RefSeq" id="XP_042993658.1">
    <property type="nucleotide sequence ID" value="XM_043137724.1"/>
</dbReference>
<dbReference type="OrthoDB" id="514248at2759"/>
<keyword evidence="4" id="KW-1185">Reference proteome</keyword>
<organism evidence="3 4">
    <name type="scientific">Ustilaginoidea virens</name>
    <name type="common">Rice false smut fungus</name>
    <name type="synonym">Villosiclava virens</name>
    <dbReference type="NCBI Taxonomy" id="1159556"/>
    <lineage>
        <taxon>Eukaryota</taxon>
        <taxon>Fungi</taxon>
        <taxon>Dikarya</taxon>
        <taxon>Ascomycota</taxon>
        <taxon>Pezizomycotina</taxon>
        <taxon>Sordariomycetes</taxon>
        <taxon>Hypocreomycetidae</taxon>
        <taxon>Hypocreales</taxon>
        <taxon>Clavicipitaceae</taxon>
        <taxon>Ustilaginoidea</taxon>
    </lineage>
</organism>
<dbReference type="KEGG" id="uvi:66061004"/>
<dbReference type="GeneID" id="66061004"/>
<dbReference type="InterPro" id="IPR010286">
    <property type="entry name" value="METTL16/RlmF"/>
</dbReference>
<dbReference type="PANTHER" id="PTHR13393:SF0">
    <property type="entry name" value="RNA N6-ADENOSINE-METHYLTRANSFERASE METTL16"/>
    <property type="match status" value="1"/>
</dbReference>
<proteinExistence type="predicted"/>
<evidence type="ECO:0000256" key="2">
    <source>
        <dbReference type="ARBA" id="ARBA00022679"/>
    </source>
</evidence>
<dbReference type="CDD" id="cd02440">
    <property type="entry name" value="AdoMet_MTases"/>
    <property type="match status" value="1"/>
</dbReference>
<evidence type="ECO:0000313" key="3">
    <source>
        <dbReference type="EMBL" id="QUC15985.1"/>
    </source>
</evidence>
<reference evidence="3" key="1">
    <citation type="submission" date="2020-03" db="EMBL/GenBank/DDBJ databases">
        <title>A mixture of massive structural variations and highly conserved coding sequences in Ustilaginoidea virens genome.</title>
        <authorList>
            <person name="Zhang K."/>
            <person name="Zhao Z."/>
            <person name="Zhang Z."/>
            <person name="Li Y."/>
            <person name="Hsiang T."/>
            <person name="Sun W."/>
        </authorList>
    </citation>
    <scope>NUCLEOTIDE SEQUENCE</scope>
    <source>
        <strain evidence="3">UV-8b</strain>
    </source>
</reference>
<dbReference type="GO" id="GO:0005634">
    <property type="term" value="C:nucleus"/>
    <property type="evidence" value="ECO:0007669"/>
    <property type="project" value="TreeGrafter"/>
</dbReference>
<dbReference type="GO" id="GO:0070475">
    <property type="term" value="P:rRNA base methylation"/>
    <property type="evidence" value="ECO:0007669"/>
    <property type="project" value="TreeGrafter"/>
</dbReference>
<name>A0A8E5HID0_USTVR</name>
<protein>
    <recommendedName>
        <fullName evidence="5">DUF890 domain-containing protein</fullName>
    </recommendedName>
</protein>
<dbReference type="Pfam" id="PF05971">
    <property type="entry name" value="Methyltransf_10"/>
    <property type="match status" value="1"/>
</dbReference>
<dbReference type="EMBL" id="CP072753">
    <property type="protein sequence ID" value="QUC15985.1"/>
    <property type="molecule type" value="Genomic_DNA"/>
</dbReference>
<dbReference type="SUPFAM" id="SSF53335">
    <property type="entry name" value="S-adenosyl-L-methionine-dependent methyltransferases"/>
    <property type="match status" value="1"/>
</dbReference>
<evidence type="ECO:0008006" key="5">
    <source>
        <dbReference type="Google" id="ProtNLM"/>
    </source>
</evidence>
<keyword evidence="1" id="KW-0489">Methyltransferase</keyword>
<evidence type="ECO:0000313" key="4">
    <source>
        <dbReference type="Proteomes" id="UP000027002"/>
    </source>
</evidence>
<dbReference type="AlphaFoldDB" id="A0A8E5HID0"/>
<gene>
    <name evidence="3" type="ORF">UV8b_00226</name>
</gene>
<evidence type="ECO:0000256" key="1">
    <source>
        <dbReference type="ARBA" id="ARBA00022603"/>
    </source>
</evidence>
<dbReference type="Proteomes" id="UP000027002">
    <property type="component" value="Chromosome 1"/>
</dbReference>
<accession>A0A8E5HID0</accession>
<sequence length="476" mass="51989">MSKHVQAIVTTLTIVTISRNTRLVVSDKQTASSMASPPPSPDADRRFRELYARPPDFKALSRLDPDFAAVAKGRELDFSDPKAVMQLTKTLLRLDFGLEMHLPDTRLCPPVPNRHNYILWLKDLLDTSSYSKPGRELTGLDIGTGASCIYPLLGCVQRPWSFIATDIDDESLRFARNNVERNGLSGRIRLVARSPGDPLIPLDELGIASIDFAMTNPPFYESEEQLLRSAQRKRRPPWTACTGAKTEMVTPGGEAAFVDAMFAESLRLRGRVQWYTAMLGFLSSLAGFVDKLRGAGVGNYAVTEFVQGAKTRRWGVAWSFAAMRPAGHAARGTRAALLSRNLLPAASEAEMEVPRAGAGAETEAAEDRARVVAALSARLAAAMAALDLLSWEWDDAALEGVGRAPDKVWARAWRRRTKRGRDGAPAQGGPAGAFGFAVWIRASAARASLGCRWLEGFDPAVFESFQGFLRRVVEGA</sequence>
<dbReference type="InterPro" id="IPR029063">
    <property type="entry name" value="SAM-dependent_MTases_sf"/>
</dbReference>
<keyword evidence="2" id="KW-0808">Transferase</keyword>
<dbReference type="GO" id="GO:0008168">
    <property type="term" value="F:methyltransferase activity"/>
    <property type="evidence" value="ECO:0007669"/>
    <property type="project" value="UniProtKB-KW"/>
</dbReference>
<dbReference type="Gene3D" id="3.40.50.150">
    <property type="entry name" value="Vaccinia Virus protein VP39"/>
    <property type="match status" value="1"/>
</dbReference>